<proteinExistence type="predicted"/>
<accession>A0ABQ9JNE2</accession>
<protein>
    <submittedName>
        <fullName evidence="2">Uncharacterized protein</fullName>
    </submittedName>
</protein>
<keyword evidence="3" id="KW-1185">Reference proteome</keyword>
<feature type="compositionally biased region" description="Polar residues" evidence="1">
    <location>
        <begin position="14"/>
        <end position="29"/>
    </location>
</feature>
<feature type="region of interest" description="Disordered" evidence="1">
    <location>
        <begin position="1"/>
        <end position="29"/>
    </location>
</feature>
<organism evidence="2 3">
    <name type="scientific">Molorchus minor</name>
    <dbReference type="NCBI Taxonomy" id="1323400"/>
    <lineage>
        <taxon>Eukaryota</taxon>
        <taxon>Metazoa</taxon>
        <taxon>Ecdysozoa</taxon>
        <taxon>Arthropoda</taxon>
        <taxon>Hexapoda</taxon>
        <taxon>Insecta</taxon>
        <taxon>Pterygota</taxon>
        <taxon>Neoptera</taxon>
        <taxon>Endopterygota</taxon>
        <taxon>Coleoptera</taxon>
        <taxon>Polyphaga</taxon>
        <taxon>Cucujiformia</taxon>
        <taxon>Chrysomeloidea</taxon>
        <taxon>Cerambycidae</taxon>
        <taxon>Lamiinae</taxon>
        <taxon>Monochamini</taxon>
        <taxon>Molorchus</taxon>
    </lineage>
</organism>
<evidence type="ECO:0000256" key="1">
    <source>
        <dbReference type="SAM" id="MobiDB-lite"/>
    </source>
</evidence>
<sequence>MLLVQEIPQEDPDSGSQSENLGGSQTTLRPFQDVGKVLRDNKMAENIPAMMSTLDIGEKTVIGLDVSDVGAAMQRFGWADYVMFFCNADNMHWCSAQEYLVGGRNMKIIPVAVSLIARFVDPH</sequence>
<evidence type="ECO:0000313" key="2">
    <source>
        <dbReference type="EMBL" id="KAJ8978770.1"/>
    </source>
</evidence>
<dbReference type="Proteomes" id="UP001162164">
    <property type="component" value="Unassembled WGS sequence"/>
</dbReference>
<gene>
    <name evidence="2" type="ORF">NQ317_017494</name>
</gene>
<comment type="caution">
    <text evidence="2">The sequence shown here is derived from an EMBL/GenBank/DDBJ whole genome shotgun (WGS) entry which is preliminary data.</text>
</comment>
<dbReference type="EMBL" id="JAPWTJ010000404">
    <property type="protein sequence ID" value="KAJ8978770.1"/>
    <property type="molecule type" value="Genomic_DNA"/>
</dbReference>
<evidence type="ECO:0000313" key="3">
    <source>
        <dbReference type="Proteomes" id="UP001162164"/>
    </source>
</evidence>
<reference evidence="2" key="1">
    <citation type="journal article" date="2023" name="Insect Mol. Biol.">
        <title>Genome sequencing provides insights into the evolution of gene families encoding plant cell wall-degrading enzymes in longhorned beetles.</title>
        <authorList>
            <person name="Shin N.R."/>
            <person name="Okamura Y."/>
            <person name="Kirsch R."/>
            <person name="Pauchet Y."/>
        </authorList>
    </citation>
    <scope>NUCLEOTIDE SEQUENCE</scope>
    <source>
        <strain evidence="2">MMC_N1</strain>
    </source>
</reference>
<name>A0ABQ9JNE2_9CUCU</name>